<accession>A0ABD5E7P1</accession>
<organism evidence="3 4">
    <name type="scientific">Streptomyces evansiae</name>
    <dbReference type="NCBI Taxonomy" id="3075535"/>
    <lineage>
        <taxon>Bacteria</taxon>
        <taxon>Bacillati</taxon>
        <taxon>Actinomycetota</taxon>
        <taxon>Actinomycetes</taxon>
        <taxon>Kitasatosporales</taxon>
        <taxon>Streptomycetaceae</taxon>
        <taxon>Streptomyces</taxon>
    </lineage>
</organism>
<name>A0ABD5E7P1_9ACTN</name>
<feature type="transmembrane region" description="Helical" evidence="2">
    <location>
        <begin position="91"/>
        <end position="109"/>
    </location>
</feature>
<feature type="region of interest" description="Disordered" evidence="1">
    <location>
        <begin position="1"/>
        <end position="46"/>
    </location>
</feature>
<keyword evidence="2" id="KW-1133">Transmembrane helix</keyword>
<evidence type="ECO:0000313" key="4">
    <source>
        <dbReference type="Proteomes" id="UP001183607"/>
    </source>
</evidence>
<keyword evidence="2" id="KW-0472">Membrane</keyword>
<evidence type="ECO:0000313" key="3">
    <source>
        <dbReference type="EMBL" id="MDT0417378.1"/>
    </source>
</evidence>
<feature type="transmembrane region" description="Helical" evidence="2">
    <location>
        <begin position="156"/>
        <end position="175"/>
    </location>
</feature>
<protein>
    <submittedName>
        <fullName evidence="3">DUF2809 domain-containing protein</fullName>
    </submittedName>
</protein>
<dbReference type="Pfam" id="PF10990">
    <property type="entry name" value="DUF2809"/>
    <property type="match status" value="1"/>
</dbReference>
<proteinExistence type="predicted"/>
<feature type="compositionally biased region" description="Low complexity" evidence="1">
    <location>
        <begin position="34"/>
        <end position="46"/>
    </location>
</feature>
<comment type="caution">
    <text evidence="3">The sequence shown here is derived from an EMBL/GenBank/DDBJ whole genome shotgun (WGS) entry which is preliminary data.</text>
</comment>
<sequence>MAEEPVSAGDGAAPERGVTAVRAPARPGERDAAAVRAPAGPTAPGTAAVPLRGGARTRLLAAPAALATIALALSVRALWPATDFAKYAGDALYTVLLACLCLLLVPALAARRAAVVALALSWAVELVQLWPYVAGLSARHTLARYAIGSTFNAPDLLWYAVGAALSAAVLAPLTGRAPAREPR</sequence>
<evidence type="ECO:0000256" key="1">
    <source>
        <dbReference type="SAM" id="MobiDB-lite"/>
    </source>
</evidence>
<feature type="transmembrane region" description="Helical" evidence="2">
    <location>
        <begin position="59"/>
        <end position="79"/>
    </location>
</feature>
<dbReference type="AlphaFoldDB" id="A0ABD5E7P1"/>
<gene>
    <name evidence="3" type="ORF">RM574_17955</name>
</gene>
<keyword evidence="2" id="KW-0812">Transmembrane</keyword>
<evidence type="ECO:0000256" key="2">
    <source>
        <dbReference type="SAM" id="Phobius"/>
    </source>
</evidence>
<dbReference type="EMBL" id="JAVRER010000027">
    <property type="protein sequence ID" value="MDT0417378.1"/>
    <property type="molecule type" value="Genomic_DNA"/>
</dbReference>
<dbReference type="Proteomes" id="UP001183607">
    <property type="component" value="Unassembled WGS sequence"/>
</dbReference>
<dbReference type="InterPro" id="IPR021257">
    <property type="entry name" value="DUF2809"/>
</dbReference>
<dbReference type="RefSeq" id="WP_311677227.1">
    <property type="nucleotide sequence ID" value="NZ_JAVRER010000027.1"/>
</dbReference>
<reference evidence="4" key="1">
    <citation type="submission" date="2023-07" db="EMBL/GenBank/DDBJ databases">
        <title>30 novel species of actinomycetes from the DSMZ collection.</title>
        <authorList>
            <person name="Nouioui I."/>
        </authorList>
    </citation>
    <scope>NUCLEOTIDE SEQUENCE [LARGE SCALE GENOMIC DNA]</scope>
    <source>
        <strain evidence="4">DSM 41982</strain>
    </source>
</reference>
<feature type="transmembrane region" description="Helical" evidence="2">
    <location>
        <begin position="116"/>
        <end position="136"/>
    </location>
</feature>